<organism evidence="1 2">
    <name type="scientific">Lichtheimia ornata</name>
    <dbReference type="NCBI Taxonomy" id="688661"/>
    <lineage>
        <taxon>Eukaryota</taxon>
        <taxon>Fungi</taxon>
        <taxon>Fungi incertae sedis</taxon>
        <taxon>Mucoromycota</taxon>
        <taxon>Mucoromycotina</taxon>
        <taxon>Mucoromycetes</taxon>
        <taxon>Mucorales</taxon>
        <taxon>Lichtheimiaceae</taxon>
        <taxon>Lichtheimia</taxon>
    </lineage>
</organism>
<evidence type="ECO:0000313" key="1">
    <source>
        <dbReference type="EMBL" id="KAJ8652068.1"/>
    </source>
</evidence>
<dbReference type="EMBL" id="JARTCD010000120">
    <property type="protein sequence ID" value="KAJ8652068.1"/>
    <property type="molecule type" value="Genomic_DNA"/>
</dbReference>
<dbReference type="RefSeq" id="XP_058336982.1">
    <property type="nucleotide sequence ID" value="XM_058492232.1"/>
</dbReference>
<name>A0AAD7URA2_9FUNG</name>
<proteinExistence type="predicted"/>
<dbReference type="AlphaFoldDB" id="A0AAD7URA2"/>
<dbReference type="Proteomes" id="UP001234581">
    <property type="component" value="Unassembled WGS sequence"/>
</dbReference>
<protein>
    <submittedName>
        <fullName evidence="1">Uncharacterized protein</fullName>
    </submittedName>
</protein>
<sequence>MPCFERIPLELRGDEEVFTLRFLSTGHALQVSKEAGSAAMSFGLHRYAVDLDRLWRSERAHKENSVPIQPMVVQQPQGRSALMCGGNLSKFALPCNPQDAAYLLHQWLLNGYPEHGGEVTTLKMMDRYNIDEHISDFEFAKKHIDNKGQVPWAANFGQWQAMGRFAGYTTLSSAQSAYHLWSSQQQK</sequence>
<evidence type="ECO:0000313" key="2">
    <source>
        <dbReference type="Proteomes" id="UP001234581"/>
    </source>
</evidence>
<dbReference type="GeneID" id="83219673"/>
<accession>A0AAD7URA2</accession>
<keyword evidence="2" id="KW-1185">Reference proteome</keyword>
<reference evidence="1 2" key="1">
    <citation type="submission" date="2023-03" db="EMBL/GenBank/DDBJ databases">
        <title>Genome sequence of Lichtheimia ornata CBS 291.66.</title>
        <authorList>
            <person name="Mohabir J.T."/>
            <person name="Shea T.P."/>
            <person name="Kurbessoian T."/>
            <person name="Berby B."/>
            <person name="Fontaine J."/>
            <person name="Livny J."/>
            <person name="Gnirke A."/>
            <person name="Stajich J.E."/>
            <person name="Cuomo C.A."/>
        </authorList>
    </citation>
    <scope>NUCLEOTIDE SEQUENCE [LARGE SCALE GENOMIC DNA]</scope>
    <source>
        <strain evidence="1">CBS 291.66</strain>
    </source>
</reference>
<gene>
    <name evidence="1" type="ORF">O0I10_012299</name>
</gene>
<comment type="caution">
    <text evidence="1">The sequence shown here is derived from an EMBL/GenBank/DDBJ whole genome shotgun (WGS) entry which is preliminary data.</text>
</comment>